<dbReference type="CDD" id="cd03219">
    <property type="entry name" value="ABC_Mj1267_LivG_branched"/>
    <property type="match status" value="1"/>
</dbReference>
<sequence>MPILELQNLTKSFSGIKAVHDLSFKFSGGKITGLIGPNGSGKTTLINVLTGLLPIDSGLIIINGEKLSKILPHETPTLGLTRTFQNVRLFNQITVLDNLLLVLTDKGPIKTLRPHLGIIAQNKADEILHQIQLYEKRHNLAGDLSYGQRKLLEIGRALATDTHIYLFDEPFAGLFPEMAKIVEAILKNLRANGKTIILVEHNMTLIRELCDEVVVLNEGKLLAAGTPGQVLSKKEVLDAYLGE</sequence>
<evidence type="ECO:0000256" key="1">
    <source>
        <dbReference type="ARBA" id="ARBA00022448"/>
    </source>
</evidence>
<dbReference type="Pfam" id="PF00005">
    <property type="entry name" value="ABC_tran"/>
    <property type="match status" value="1"/>
</dbReference>
<dbReference type="EMBL" id="MFQZ01000009">
    <property type="protein sequence ID" value="OGH87840.1"/>
    <property type="molecule type" value="Genomic_DNA"/>
</dbReference>
<dbReference type="PROSITE" id="PS50893">
    <property type="entry name" value="ABC_TRANSPORTER_2"/>
    <property type="match status" value="1"/>
</dbReference>
<evidence type="ECO:0000256" key="2">
    <source>
        <dbReference type="ARBA" id="ARBA00022741"/>
    </source>
</evidence>
<dbReference type="InterPro" id="IPR003439">
    <property type="entry name" value="ABC_transporter-like_ATP-bd"/>
</dbReference>
<evidence type="ECO:0000313" key="5">
    <source>
        <dbReference type="EMBL" id="OGH87840.1"/>
    </source>
</evidence>
<dbReference type="InterPro" id="IPR003593">
    <property type="entry name" value="AAA+_ATPase"/>
</dbReference>
<name>A0A1F6NVJ7_9BACT</name>
<dbReference type="InterPro" id="IPR051120">
    <property type="entry name" value="ABC_AA/LPS_Transport"/>
</dbReference>
<dbReference type="SUPFAM" id="SSF52540">
    <property type="entry name" value="P-loop containing nucleoside triphosphate hydrolases"/>
    <property type="match status" value="1"/>
</dbReference>
<keyword evidence="3" id="KW-0067">ATP-binding</keyword>
<dbReference type="PROSITE" id="PS00211">
    <property type="entry name" value="ABC_TRANSPORTER_1"/>
    <property type="match status" value="1"/>
</dbReference>
<dbReference type="InterPro" id="IPR027417">
    <property type="entry name" value="P-loop_NTPase"/>
</dbReference>
<dbReference type="GO" id="GO:0005886">
    <property type="term" value="C:plasma membrane"/>
    <property type="evidence" value="ECO:0007669"/>
    <property type="project" value="TreeGrafter"/>
</dbReference>
<evidence type="ECO:0000313" key="6">
    <source>
        <dbReference type="Proteomes" id="UP000177907"/>
    </source>
</evidence>
<dbReference type="InterPro" id="IPR017871">
    <property type="entry name" value="ABC_transporter-like_CS"/>
</dbReference>
<evidence type="ECO:0000259" key="4">
    <source>
        <dbReference type="PROSITE" id="PS50893"/>
    </source>
</evidence>
<protein>
    <recommendedName>
        <fullName evidence="4">ABC transporter domain-containing protein</fullName>
    </recommendedName>
</protein>
<accession>A0A1F6NVJ7</accession>
<dbReference type="SMART" id="SM00382">
    <property type="entry name" value="AAA"/>
    <property type="match status" value="1"/>
</dbReference>
<reference evidence="5 6" key="1">
    <citation type="journal article" date="2016" name="Nat. Commun.">
        <title>Thousands of microbial genomes shed light on interconnected biogeochemical processes in an aquifer system.</title>
        <authorList>
            <person name="Anantharaman K."/>
            <person name="Brown C.T."/>
            <person name="Hug L.A."/>
            <person name="Sharon I."/>
            <person name="Castelle C.J."/>
            <person name="Probst A.J."/>
            <person name="Thomas B.C."/>
            <person name="Singh A."/>
            <person name="Wilkins M.J."/>
            <person name="Karaoz U."/>
            <person name="Brodie E.L."/>
            <person name="Williams K.H."/>
            <person name="Hubbard S.S."/>
            <person name="Banfield J.F."/>
        </authorList>
    </citation>
    <scope>NUCLEOTIDE SEQUENCE [LARGE SCALE GENOMIC DNA]</scope>
</reference>
<evidence type="ECO:0000256" key="3">
    <source>
        <dbReference type="ARBA" id="ARBA00022840"/>
    </source>
</evidence>
<dbReference type="PANTHER" id="PTHR45772">
    <property type="entry name" value="CONSERVED COMPONENT OF ABC TRANSPORTER FOR NATURAL AMINO ACIDS-RELATED"/>
    <property type="match status" value="1"/>
</dbReference>
<dbReference type="Proteomes" id="UP000177907">
    <property type="component" value="Unassembled WGS sequence"/>
</dbReference>
<dbReference type="GO" id="GO:0016887">
    <property type="term" value="F:ATP hydrolysis activity"/>
    <property type="evidence" value="ECO:0007669"/>
    <property type="project" value="InterPro"/>
</dbReference>
<dbReference type="GO" id="GO:0005524">
    <property type="term" value="F:ATP binding"/>
    <property type="evidence" value="ECO:0007669"/>
    <property type="project" value="UniProtKB-KW"/>
</dbReference>
<dbReference type="AlphaFoldDB" id="A0A1F6NVJ7"/>
<dbReference type="PANTHER" id="PTHR45772:SF8">
    <property type="entry name" value="HIGH-AFFINITY BRANCHED-CHAIN AMINO ACID TRANSPORT ATP-BINDING PROTEIN"/>
    <property type="match status" value="1"/>
</dbReference>
<dbReference type="Gene3D" id="3.40.50.300">
    <property type="entry name" value="P-loop containing nucleotide triphosphate hydrolases"/>
    <property type="match status" value="1"/>
</dbReference>
<comment type="caution">
    <text evidence="5">The sequence shown here is derived from an EMBL/GenBank/DDBJ whole genome shotgun (WGS) entry which is preliminary data.</text>
</comment>
<proteinExistence type="predicted"/>
<keyword evidence="2" id="KW-0547">Nucleotide-binding</keyword>
<dbReference type="STRING" id="1798704.A3J93_05430"/>
<organism evidence="5 6">
    <name type="scientific">Candidatus Magasanikbacteria bacterium RIFOXYC2_FULL_42_28</name>
    <dbReference type="NCBI Taxonomy" id="1798704"/>
    <lineage>
        <taxon>Bacteria</taxon>
        <taxon>Candidatus Magasanikiibacteriota</taxon>
    </lineage>
</organism>
<gene>
    <name evidence="5" type="ORF">A3J93_05430</name>
</gene>
<keyword evidence="1" id="KW-0813">Transport</keyword>
<feature type="domain" description="ABC transporter" evidence="4">
    <location>
        <begin position="4"/>
        <end position="243"/>
    </location>
</feature>